<dbReference type="InParanoid" id="A0A6P7HKF7"/>
<dbReference type="Gene3D" id="2.60.40.10">
    <property type="entry name" value="Immunoglobulins"/>
    <property type="match status" value="1"/>
</dbReference>
<feature type="signal peptide" evidence="3">
    <location>
        <begin position="1"/>
        <end position="18"/>
    </location>
</feature>
<keyword evidence="5" id="KW-1185">Reference proteome</keyword>
<evidence type="ECO:0000256" key="1">
    <source>
        <dbReference type="SAM" id="MobiDB-lite"/>
    </source>
</evidence>
<dbReference type="SUPFAM" id="SSF48726">
    <property type="entry name" value="Immunoglobulin"/>
    <property type="match status" value="1"/>
</dbReference>
<dbReference type="RefSeq" id="XP_028249039.1">
    <property type="nucleotide sequence ID" value="XM_028393238.1"/>
</dbReference>
<proteinExistence type="predicted"/>
<dbReference type="SMART" id="SM00409">
    <property type="entry name" value="IG"/>
    <property type="match status" value="1"/>
</dbReference>
<keyword evidence="2" id="KW-1133">Transmembrane helix</keyword>
<keyword evidence="3" id="KW-0732">Signal</keyword>
<dbReference type="PROSITE" id="PS50835">
    <property type="entry name" value="IG_LIKE"/>
    <property type="match status" value="1"/>
</dbReference>
<dbReference type="GO" id="GO:0005886">
    <property type="term" value="C:plasma membrane"/>
    <property type="evidence" value="ECO:0007669"/>
    <property type="project" value="InterPro"/>
</dbReference>
<dbReference type="PANTHER" id="PTHR37996">
    <property type="entry name" value="B- AND T-LYMPHOCYTE ATTENUATOR"/>
    <property type="match status" value="1"/>
</dbReference>
<keyword evidence="2" id="KW-0812">Transmembrane</keyword>
<evidence type="ECO:0000259" key="4">
    <source>
        <dbReference type="PROSITE" id="PS50835"/>
    </source>
</evidence>
<dbReference type="Proteomes" id="UP000515145">
    <property type="component" value="Chromosome 21"/>
</dbReference>
<dbReference type="PANTHER" id="PTHR37996:SF1">
    <property type="entry name" value="B- AND T-LYMPHOCYTE ATTENUATOR"/>
    <property type="match status" value="1"/>
</dbReference>
<feature type="transmembrane region" description="Helical" evidence="2">
    <location>
        <begin position="159"/>
        <end position="181"/>
    </location>
</feature>
<dbReference type="InterPro" id="IPR013783">
    <property type="entry name" value="Ig-like_fold"/>
</dbReference>
<dbReference type="InterPro" id="IPR013106">
    <property type="entry name" value="Ig_V-set"/>
</dbReference>
<dbReference type="GO" id="GO:0002768">
    <property type="term" value="P:immune response-regulating cell surface receptor signaling pathway"/>
    <property type="evidence" value="ECO:0007669"/>
    <property type="project" value="InterPro"/>
</dbReference>
<keyword evidence="2" id="KW-0472">Membrane</keyword>
<gene>
    <name evidence="6" type="primary">LOC114426084</name>
</gene>
<feature type="region of interest" description="Disordered" evidence="1">
    <location>
        <begin position="232"/>
        <end position="254"/>
    </location>
</feature>
<dbReference type="InterPro" id="IPR036179">
    <property type="entry name" value="Ig-like_dom_sf"/>
</dbReference>
<accession>A0A6P7HKF7</accession>
<dbReference type="GeneID" id="114426084"/>
<feature type="region of interest" description="Disordered" evidence="1">
    <location>
        <begin position="268"/>
        <end position="297"/>
    </location>
</feature>
<feature type="domain" description="Ig-like" evidence="4">
    <location>
        <begin position="45"/>
        <end position="129"/>
    </location>
</feature>
<dbReference type="InterPro" id="IPR007110">
    <property type="entry name" value="Ig-like_dom"/>
</dbReference>
<organism evidence="5 6">
    <name type="scientific">Parambassis ranga</name>
    <name type="common">Indian glassy fish</name>
    <dbReference type="NCBI Taxonomy" id="210632"/>
    <lineage>
        <taxon>Eukaryota</taxon>
        <taxon>Metazoa</taxon>
        <taxon>Chordata</taxon>
        <taxon>Craniata</taxon>
        <taxon>Vertebrata</taxon>
        <taxon>Euteleostomi</taxon>
        <taxon>Actinopterygii</taxon>
        <taxon>Neopterygii</taxon>
        <taxon>Teleostei</taxon>
        <taxon>Neoteleostei</taxon>
        <taxon>Acanthomorphata</taxon>
        <taxon>Ovalentaria</taxon>
        <taxon>Ambassidae</taxon>
        <taxon>Parambassis</taxon>
    </lineage>
</organism>
<dbReference type="OrthoDB" id="9947981at2759"/>
<dbReference type="Pfam" id="PF07686">
    <property type="entry name" value="V-set"/>
    <property type="match status" value="1"/>
</dbReference>
<reference evidence="6" key="1">
    <citation type="submission" date="2025-08" db="UniProtKB">
        <authorList>
            <consortium name="RefSeq"/>
        </authorList>
    </citation>
    <scope>IDENTIFICATION</scope>
</reference>
<feature type="chain" id="PRO_5028249513" evidence="3">
    <location>
        <begin position="19"/>
        <end position="297"/>
    </location>
</feature>
<name>A0A6P7HKF7_9TELE</name>
<evidence type="ECO:0000256" key="3">
    <source>
        <dbReference type="SAM" id="SignalP"/>
    </source>
</evidence>
<dbReference type="AlphaFoldDB" id="A0A6P7HKF7"/>
<evidence type="ECO:0000313" key="6">
    <source>
        <dbReference type="RefSeq" id="XP_028249039.1"/>
    </source>
</evidence>
<dbReference type="InterPro" id="IPR039257">
    <property type="entry name" value="BTLA"/>
</dbReference>
<dbReference type="InterPro" id="IPR003599">
    <property type="entry name" value="Ig_sub"/>
</dbReference>
<sequence>MGGFIYLLICGCFMCVCADGRHKDVSTCEIELLVRRQTVFRAALGQHVIVKCPVKHCGQSPNVTWCKLLNTNNCERIHESNNTEIIQKHVKDKLISHLTFKQISINDDGLYRCQVHGGAVSHAINISVSVTDDEPENIIPSYYDDETAQLQGPPCNRPWLPYLYICVSVVLTVIALTVIAFRFNGWKRNLTVSRAKTKVMSTQVIPDLPRRSAPPTPVLQTHFSVLNDIYSPSSALTPNPPPTGNQAAVGSTAEKGRGSDCAVYAAINHRQSGTPARKQQRNAKQEKDPEYAVIRLP</sequence>
<evidence type="ECO:0000313" key="5">
    <source>
        <dbReference type="Proteomes" id="UP000515145"/>
    </source>
</evidence>
<protein>
    <submittedName>
        <fullName evidence="6">B- and T-lymphocyte attenuator-like</fullName>
    </submittedName>
</protein>
<evidence type="ECO:0000256" key="2">
    <source>
        <dbReference type="SAM" id="Phobius"/>
    </source>
</evidence>
<dbReference type="GO" id="GO:0038023">
    <property type="term" value="F:signaling receptor activity"/>
    <property type="evidence" value="ECO:0007669"/>
    <property type="project" value="InterPro"/>
</dbReference>